<dbReference type="Pfam" id="PF19051">
    <property type="entry name" value="GFO_IDH_MocA_C2"/>
    <property type="match status" value="1"/>
</dbReference>
<evidence type="ECO:0000259" key="1">
    <source>
        <dbReference type="Pfam" id="PF01408"/>
    </source>
</evidence>
<name>A0ABX5XYV3_9BACT</name>
<keyword evidence="3" id="KW-0560">Oxidoreductase</keyword>
<evidence type="ECO:0000313" key="3">
    <source>
        <dbReference type="EMBL" id="QDV87218.1"/>
    </source>
</evidence>
<dbReference type="PROSITE" id="PS51318">
    <property type="entry name" value="TAT"/>
    <property type="match status" value="1"/>
</dbReference>
<dbReference type="Gene3D" id="3.30.360.10">
    <property type="entry name" value="Dihydrodipicolinate Reductase, domain 2"/>
    <property type="match status" value="1"/>
</dbReference>
<dbReference type="InterPro" id="IPR006311">
    <property type="entry name" value="TAT_signal"/>
</dbReference>
<reference evidence="3 4" key="1">
    <citation type="submission" date="2019-02" db="EMBL/GenBank/DDBJ databases">
        <title>Deep-cultivation of Planctomycetes and their phenomic and genomic characterization uncovers novel biology.</title>
        <authorList>
            <person name="Wiegand S."/>
            <person name="Jogler M."/>
            <person name="Boedeker C."/>
            <person name="Pinto D."/>
            <person name="Vollmers J."/>
            <person name="Rivas-Marin E."/>
            <person name="Kohn T."/>
            <person name="Peeters S.H."/>
            <person name="Heuer A."/>
            <person name="Rast P."/>
            <person name="Oberbeckmann S."/>
            <person name="Bunk B."/>
            <person name="Jeske O."/>
            <person name="Meyerdierks A."/>
            <person name="Storesund J.E."/>
            <person name="Kallscheuer N."/>
            <person name="Luecker S."/>
            <person name="Lage O.M."/>
            <person name="Pohl T."/>
            <person name="Merkel B.J."/>
            <person name="Hornburger P."/>
            <person name="Mueller R.-W."/>
            <person name="Bruemmer F."/>
            <person name="Labrenz M."/>
            <person name="Spormann A.M."/>
            <person name="Op den Camp H."/>
            <person name="Overmann J."/>
            <person name="Amann R."/>
            <person name="Jetten M.S.M."/>
            <person name="Mascher T."/>
            <person name="Medema M.H."/>
            <person name="Devos D.P."/>
            <person name="Kaster A.-K."/>
            <person name="Ovreas L."/>
            <person name="Rohde M."/>
            <person name="Galperin M.Y."/>
            <person name="Jogler C."/>
        </authorList>
    </citation>
    <scope>NUCLEOTIDE SEQUENCE [LARGE SCALE GENOMIC DNA]</scope>
    <source>
        <strain evidence="3 4">TBK1r</strain>
    </source>
</reference>
<organism evidence="3 4">
    <name type="scientific">Stieleria magnilauensis</name>
    <dbReference type="NCBI Taxonomy" id="2527963"/>
    <lineage>
        <taxon>Bacteria</taxon>
        <taxon>Pseudomonadati</taxon>
        <taxon>Planctomycetota</taxon>
        <taxon>Planctomycetia</taxon>
        <taxon>Pirellulales</taxon>
        <taxon>Pirellulaceae</taxon>
        <taxon>Stieleria</taxon>
    </lineage>
</organism>
<gene>
    <name evidence="3" type="primary">gfo_6</name>
    <name evidence="3" type="ORF">TBK1r_62470</name>
</gene>
<dbReference type="SUPFAM" id="SSF51735">
    <property type="entry name" value="NAD(P)-binding Rossmann-fold domains"/>
    <property type="match status" value="1"/>
</dbReference>
<dbReference type="Proteomes" id="UP000318081">
    <property type="component" value="Chromosome"/>
</dbReference>
<dbReference type="InterPro" id="IPR043906">
    <property type="entry name" value="Gfo/Idh/MocA_OxRdtase_bact_C"/>
</dbReference>
<dbReference type="SUPFAM" id="SSF55347">
    <property type="entry name" value="Glyceraldehyde-3-phosphate dehydrogenase-like, C-terminal domain"/>
    <property type="match status" value="1"/>
</dbReference>
<protein>
    <submittedName>
        <fullName evidence="3">Glucose--fructose oxidoreductase</fullName>
        <ecNumber evidence="3">1.1.99.28</ecNumber>
    </submittedName>
</protein>
<dbReference type="Pfam" id="PF01408">
    <property type="entry name" value="GFO_IDH_MocA"/>
    <property type="match status" value="1"/>
</dbReference>
<feature type="domain" description="Gfo/Idh/MocA-like oxidoreductase bacterial type C-terminal" evidence="2">
    <location>
        <begin position="213"/>
        <end position="428"/>
    </location>
</feature>
<dbReference type="InterPro" id="IPR000683">
    <property type="entry name" value="Gfo/Idh/MocA-like_OxRdtase_N"/>
</dbReference>
<dbReference type="GO" id="GO:0047061">
    <property type="term" value="F:glucose-fructose oxidoreductase activity"/>
    <property type="evidence" value="ECO:0007669"/>
    <property type="project" value="UniProtKB-EC"/>
</dbReference>
<evidence type="ECO:0000313" key="4">
    <source>
        <dbReference type="Proteomes" id="UP000318081"/>
    </source>
</evidence>
<proteinExistence type="predicted"/>
<dbReference type="InterPro" id="IPR050463">
    <property type="entry name" value="Gfo/Idh/MocA_oxidrdct_glycsds"/>
</dbReference>
<dbReference type="PANTHER" id="PTHR43818">
    <property type="entry name" value="BCDNA.GH03377"/>
    <property type="match status" value="1"/>
</dbReference>
<dbReference type="InterPro" id="IPR036291">
    <property type="entry name" value="NAD(P)-bd_dom_sf"/>
</dbReference>
<dbReference type="Gene3D" id="3.40.50.720">
    <property type="entry name" value="NAD(P)-binding Rossmann-like Domain"/>
    <property type="match status" value="1"/>
</dbReference>
<sequence length="432" mass="48076">MSTPMSRSNRRSFLQTTTAVFPTIIASTAIGKDGRAPAGERISVGVIGTGKMCHGYHLNALLKYADVQFAAICEVDKNRRESAKRKIQATYSGKSDYKIPNEYTDFREIIHRDDIDAVLIATPDHWHAIPVIEACKAGKDVYCEKPLTLTILEAQRCIQAARKHKCVVQTGSQQRSSVFGPFRIACELIRSGRIGKIKSVTVGVGGPSKWCDLPAEDLESGLQWDMWLGQAPERPYNSILSARDGVSKPWPQWRAYREYSGGGHTDMGAHHYDIAQWALGMDESGPVEIIPPDDPSTGTGVRYIYANGVEMIHGGPSGCTFTGTEGTLRIDRGHLSADPADAIKEKLADHEVHLYESNDHHRNWLDCIRERKRPVADVEIGARSVTVVHLGNLAYWHGQTLNWDPKNWKFADAEANKWLDGPRRDPWQLPSV</sequence>
<feature type="domain" description="Gfo/Idh/MocA-like oxidoreductase N-terminal" evidence="1">
    <location>
        <begin position="42"/>
        <end position="171"/>
    </location>
</feature>
<keyword evidence="4" id="KW-1185">Reference proteome</keyword>
<accession>A0ABX5XYV3</accession>
<evidence type="ECO:0000259" key="2">
    <source>
        <dbReference type="Pfam" id="PF19051"/>
    </source>
</evidence>
<dbReference type="EMBL" id="CP036432">
    <property type="protein sequence ID" value="QDV87218.1"/>
    <property type="molecule type" value="Genomic_DNA"/>
</dbReference>
<dbReference type="EC" id="1.1.99.28" evidence="3"/>
<dbReference type="PANTHER" id="PTHR43818:SF5">
    <property type="entry name" value="OXIDOREDUCTASE FAMILY PROTEIN"/>
    <property type="match status" value="1"/>
</dbReference>